<evidence type="ECO:0000313" key="7">
    <source>
        <dbReference type="Proteomes" id="UP000321558"/>
    </source>
</evidence>
<feature type="chain" id="PRO_5038729366" evidence="4">
    <location>
        <begin position="19"/>
        <end position="517"/>
    </location>
</feature>
<name>A0A511ZM21_9BACI</name>
<evidence type="ECO:0000256" key="3">
    <source>
        <dbReference type="ARBA" id="ARBA00022729"/>
    </source>
</evidence>
<dbReference type="PROSITE" id="PS51257">
    <property type="entry name" value="PROKAR_LIPOPROTEIN"/>
    <property type="match status" value="1"/>
</dbReference>
<keyword evidence="7" id="KW-1185">Reference proteome</keyword>
<dbReference type="GO" id="GO:0015833">
    <property type="term" value="P:peptide transport"/>
    <property type="evidence" value="ECO:0007669"/>
    <property type="project" value="TreeGrafter"/>
</dbReference>
<dbReference type="EMBL" id="BJYM01000013">
    <property type="protein sequence ID" value="GEN88470.1"/>
    <property type="molecule type" value="Genomic_DNA"/>
</dbReference>
<accession>A0A511ZM21</accession>
<protein>
    <submittedName>
        <fullName evidence="6">ABC transporter substrate-binding protein</fullName>
    </submittedName>
</protein>
<dbReference type="AlphaFoldDB" id="A0A511ZM21"/>
<comment type="similarity">
    <text evidence="1">Belongs to the bacterial solute-binding protein 5 family.</text>
</comment>
<dbReference type="InterPro" id="IPR039424">
    <property type="entry name" value="SBP_5"/>
</dbReference>
<dbReference type="InterPro" id="IPR000914">
    <property type="entry name" value="SBP_5_dom"/>
</dbReference>
<dbReference type="PANTHER" id="PTHR30290:SF9">
    <property type="entry name" value="OLIGOPEPTIDE-BINDING PROTEIN APPA"/>
    <property type="match status" value="1"/>
</dbReference>
<proteinExistence type="inferred from homology"/>
<keyword evidence="2" id="KW-0813">Transport</keyword>
<dbReference type="Gene3D" id="3.40.190.10">
    <property type="entry name" value="Periplasmic binding protein-like II"/>
    <property type="match status" value="1"/>
</dbReference>
<organism evidence="6 7">
    <name type="scientific">Oceanobacillus sojae</name>
    <dbReference type="NCBI Taxonomy" id="582851"/>
    <lineage>
        <taxon>Bacteria</taxon>
        <taxon>Bacillati</taxon>
        <taxon>Bacillota</taxon>
        <taxon>Bacilli</taxon>
        <taxon>Bacillales</taxon>
        <taxon>Bacillaceae</taxon>
        <taxon>Oceanobacillus</taxon>
    </lineage>
</organism>
<comment type="caution">
    <text evidence="6">The sequence shown here is derived from an EMBL/GenBank/DDBJ whole genome shotgun (WGS) entry which is preliminary data.</text>
</comment>
<evidence type="ECO:0000256" key="2">
    <source>
        <dbReference type="ARBA" id="ARBA00022448"/>
    </source>
</evidence>
<keyword evidence="3 4" id="KW-0732">Signal</keyword>
<dbReference type="OrthoDB" id="9796817at2"/>
<dbReference type="RefSeq" id="WP_077602700.1">
    <property type="nucleotide sequence ID" value="NZ_BJYM01000013.1"/>
</dbReference>
<dbReference type="Pfam" id="PF00496">
    <property type="entry name" value="SBP_bac_5"/>
    <property type="match status" value="1"/>
</dbReference>
<dbReference type="GO" id="GO:0043190">
    <property type="term" value="C:ATP-binding cassette (ABC) transporter complex"/>
    <property type="evidence" value="ECO:0007669"/>
    <property type="project" value="InterPro"/>
</dbReference>
<reference evidence="6 7" key="1">
    <citation type="submission" date="2019-07" db="EMBL/GenBank/DDBJ databases">
        <title>Whole genome shotgun sequence of Oceanobacillus sojae NBRC 105379.</title>
        <authorList>
            <person name="Hosoyama A."/>
            <person name="Uohara A."/>
            <person name="Ohji S."/>
            <person name="Ichikawa N."/>
        </authorList>
    </citation>
    <scope>NUCLEOTIDE SEQUENCE [LARGE SCALE GENOMIC DNA]</scope>
    <source>
        <strain evidence="6 7">NBRC 105379</strain>
    </source>
</reference>
<sequence>MKKMFFLALLSMMFFVLAACTEETAGGEDSGGEGSGDGGDSKDSIVIGFESDAATLMANTDVNYVTDAQIRNIYEPLIERDIETKDYVPNLAESWENIDELTWRFQLKEGVTFHNGAEFNADAVKFSIDYILDESNQSFYRSRWVDIEEVTVISPYEIEITTSRPFPDLMERITEDLLIMEPGYVEDVGNDTAANEPVGTGPYQFVEWSRDNHLKLEAYDDYWKGEPEIKNVEFRYIPEFSSRLSAFLSGEVDLFKNIPVDSVAEIENDDNSKIGEASSSRINYVALNTFHDGPLQDQKVRQAINYAVDVDSLLENVLNGYGTKITGPLSPVNSGYVETEDYGYDPDKAVELIEEAGYTPEEISLTLETPSGRYPMDNQVAQAIAAQLGEIGIQVDVSVNEWGNHLERIQNREMGDMFILGWGPAFEQQGTIGNLFTEDAPYSSFHDEEIDQEIYDANGTFDPDDRFDAYAELQRKLVEQAVWVPLWQQADLYAVRSDLDFEPRVDERIVIYDMSWE</sequence>
<dbReference type="GO" id="GO:1904680">
    <property type="term" value="F:peptide transmembrane transporter activity"/>
    <property type="evidence" value="ECO:0007669"/>
    <property type="project" value="TreeGrafter"/>
</dbReference>
<feature type="signal peptide" evidence="4">
    <location>
        <begin position="1"/>
        <end position="18"/>
    </location>
</feature>
<dbReference type="PANTHER" id="PTHR30290">
    <property type="entry name" value="PERIPLASMIC BINDING COMPONENT OF ABC TRANSPORTER"/>
    <property type="match status" value="1"/>
</dbReference>
<evidence type="ECO:0000313" key="6">
    <source>
        <dbReference type="EMBL" id="GEN88470.1"/>
    </source>
</evidence>
<dbReference type="PIRSF" id="PIRSF002741">
    <property type="entry name" value="MppA"/>
    <property type="match status" value="1"/>
</dbReference>
<evidence type="ECO:0000259" key="5">
    <source>
        <dbReference type="Pfam" id="PF00496"/>
    </source>
</evidence>
<gene>
    <name evidence="6" type="ORF">OSO01_32090</name>
</gene>
<dbReference type="Proteomes" id="UP000321558">
    <property type="component" value="Unassembled WGS sequence"/>
</dbReference>
<evidence type="ECO:0000256" key="1">
    <source>
        <dbReference type="ARBA" id="ARBA00005695"/>
    </source>
</evidence>
<dbReference type="GO" id="GO:0042597">
    <property type="term" value="C:periplasmic space"/>
    <property type="evidence" value="ECO:0007669"/>
    <property type="project" value="UniProtKB-ARBA"/>
</dbReference>
<feature type="domain" description="Solute-binding protein family 5" evidence="5">
    <location>
        <begin position="87"/>
        <end position="436"/>
    </location>
</feature>
<dbReference type="Gene3D" id="3.10.105.10">
    <property type="entry name" value="Dipeptide-binding Protein, Domain 3"/>
    <property type="match status" value="1"/>
</dbReference>
<dbReference type="InterPro" id="IPR030678">
    <property type="entry name" value="Peptide/Ni-bd"/>
</dbReference>
<evidence type="ECO:0000256" key="4">
    <source>
        <dbReference type="SAM" id="SignalP"/>
    </source>
</evidence>
<dbReference type="SUPFAM" id="SSF53850">
    <property type="entry name" value="Periplasmic binding protein-like II"/>
    <property type="match status" value="1"/>
</dbReference>
<dbReference type="STRING" id="582851.GCA_900162665_01982"/>
<dbReference type="Gene3D" id="3.90.76.10">
    <property type="entry name" value="Dipeptide-binding Protein, Domain 1"/>
    <property type="match status" value="1"/>
</dbReference>